<protein>
    <submittedName>
        <fullName evidence="1">Uncharacterized protein</fullName>
    </submittedName>
</protein>
<dbReference type="Proteomes" id="UP001206692">
    <property type="component" value="Unassembled WGS sequence"/>
</dbReference>
<name>A0ABT1SU92_9FIRM</name>
<evidence type="ECO:0000313" key="1">
    <source>
        <dbReference type="EMBL" id="MCQ5343446.1"/>
    </source>
</evidence>
<organism evidence="1 2">
    <name type="scientific">Megasphaera massiliensis</name>
    <dbReference type="NCBI Taxonomy" id="1232428"/>
    <lineage>
        <taxon>Bacteria</taxon>
        <taxon>Bacillati</taxon>
        <taxon>Bacillota</taxon>
        <taxon>Negativicutes</taxon>
        <taxon>Veillonellales</taxon>
        <taxon>Veillonellaceae</taxon>
        <taxon>Megasphaera</taxon>
    </lineage>
</organism>
<proteinExistence type="predicted"/>
<dbReference type="EMBL" id="JANGEW010000023">
    <property type="protein sequence ID" value="MCQ5343446.1"/>
    <property type="molecule type" value="Genomic_DNA"/>
</dbReference>
<evidence type="ECO:0000313" key="2">
    <source>
        <dbReference type="Proteomes" id="UP001206692"/>
    </source>
</evidence>
<accession>A0ABT1SU92</accession>
<dbReference type="GeneID" id="89604546"/>
<keyword evidence="2" id="KW-1185">Reference proteome</keyword>
<sequence length="99" mass="11559">MSVLDSFTEEMLQSELPKRVTLERLIHGLEVEKPPKFSIPAPKYTFETNLHGFRYDYQHQTVTISYKVAHGLHDDMTVSFTTFRVLLEGLGVCIRMQKW</sequence>
<gene>
    <name evidence="1" type="ORF">NE675_10500</name>
</gene>
<dbReference type="RefSeq" id="WP_044503494.1">
    <property type="nucleotide sequence ID" value="NZ_BAABYR010000002.1"/>
</dbReference>
<reference evidence="1 2" key="1">
    <citation type="submission" date="2022-06" db="EMBL/GenBank/DDBJ databases">
        <title>Isolation of gut microbiota from human fecal samples.</title>
        <authorList>
            <person name="Pamer E.G."/>
            <person name="Barat B."/>
            <person name="Waligurski E."/>
            <person name="Medina S."/>
            <person name="Paddock L."/>
            <person name="Mostad J."/>
        </authorList>
    </citation>
    <scope>NUCLEOTIDE SEQUENCE [LARGE SCALE GENOMIC DNA]</scope>
    <source>
        <strain evidence="1 2">DFI.1.1</strain>
    </source>
</reference>
<comment type="caution">
    <text evidence="1">The sequence shown here is derived from an EMBL/GenBank/DDBJ whole genome shotgun (WGS) entry which is preliminary data.</text>
</comment>